<proteinExistence type="predicted"/>
<dbReference type="EMBL" id="CAJOBC010091546">
    <property type="protein sequence ID" value="CAF4401727.1"/>
    <property type="molecule type" value="Genomic_DNA"/>
</dbReference>
<dbReference type="GO" id="GO:0036038">
    <property type="term" value="C:MKS complex"/>
    <property type="evidence" value="ECO:0007669"/>
    <property type="project" value="InterPro"/>
</dbReference>
<comment type="caution">
    <text evidence="2">The sequence shown here is derived from an EMBL/GenBank/DDBJ whole genome shotgun (WGS) entry which is preliminary data.</text>
</comment>
<dbReference type="GO" id="GO:0060271">
    <property type="term" value="P:cilium assembly"/>
    <property type="evidence" value="ECO:0007669"/>
    <property type="project" value="InterPro"/>
</dbReference>
<evidence type="ECO:0000313" key="2">
    <source>
        <dbReference type="EMBL" id="CAF1541385.1"/>
    </source>
</evidence>
<feature type="transmembrane region" description="Helical" evidence="1">
    <location>
        <begin position="84"/>
        <end position="105"/>
    </location>
</feature>
<keyword evidence="1" id="KW-0472">Membrane</keyword>
<dbReference type="EMBL" id="CAJNOQ010025910">
    <property type="protein sequence ID" value="CAF1541385.1"/>
    <property type="molecule type" value="Genomic_DNA"/>
</dbReference>
<dbReference type="Pfam" id="PF09773">
    <property type="entry name" value="Meckelin"/>
    <property type="match status" value="1"/>
</dbReference>
<feature type="transmembrane region" description="Helical" evidence="1">
    <location>
        <begin position="45"/>
        <end position="72"/>
    </location>
</feature>
<feature type="transmembrane region" description="Helical" evidence="1">
    <location>
        <begin position="12"/>
        <end position="33"/>
    </location>
</feature>
<protein>
    <submittedName>
        <fullName evidence="2">Uncharacterized protein</fullName>
    </submittedName>
</protein>
<dbReference type="AlphaFoldDB" id="A0A815W522"/>
<dbReference type="PANTHER" id="PTHR21274">
    <property type="entry name" value="MECKELIN"/>
    <property type="match status" value="1"/>
</dbReference>
<feature type="non-terminal residue" evidence="2">
    <location>
        <position position="216"/>
    </location>
</feature>
<gene>
    <name evidence="2" type="ORF">GPM918_LOCUS38648</name>
    <name evidence="3" type="ORF">SRO942_LOCUS39485</name>
</gene>
<keyword evidence="1" id="KW-1133">Transmembrane helix</keyword>
<dbReference type="PANTHER" id="PTHR21274:SF0">
    <property type="entry name" value="MECKELIN"/>
    <property type="match status" value="1"/>
</dbReference>
<dbReference type="InterPro" id="IPR019170">
    <property type="entry name" value="Meckelin"/>
</dbReference>
<keyword evidence="4" id="KW-1185">Reference proteome</keyword>
<dbReference type="Proteomes" id="UP000681722">
    <property type="component" value="Unassembled WGS sequence"/>
</dbReference>
<dbReference type="OrthoDB" id="419138at2759"/>
<name>A0A815W522_9BILA</name>
<keyword evidence="1" id="KW-0812">Transmembrane</keyword>
<reference evidence="2" key="1">
    <citation type="submission" date="2021-02" db="EMBL/GenBank/DDBJ databases">
        <authorList>
            <person name="Nowell W R."/>
        </authorList>
    </citation>
    <scope>NUCLEOTIDE SEQUENCE</scope>
</reference>
<evidence type="ECO:0000256" key="1">
    <source>
        <dbReference type="SAM" id="Phobius"/>
    </source>
</evidence>
<sequence length="216" mass="24529">MSTDTSSYERDMLIAVGVLAGVGFVLALVRTWAWQSRSGKDIIDIITILKFILFLCGILGSVLFIVTASVSLWLRIKLNSKSSIFLLFIVVSFILKTIDILHIIIHQTQNDIFFVDWEKPKVGSIQNSISVWRSYFVANEFNEIQSYRKISVTFQLVFVLFLLNVIKLERYTLKVQVQVLMLCLANGTLDITSACPTTEYDRNFRVGIAFAIFLAV</sequence>
<evidence type="ECO:0000313" key="3">
    <source>
        <dbReference type="EMBL" id="CAF4401727.1"/>
    </source>
</evidence>
<dbReference type="Proteomes" id="UP000663829">
    <property type="component" value="Unassembled WGS sequence"/>
</dbReference>
<evidence type="ECO:0000313" key="4">
    <source>
        <dbReference type="Proteomes" id="UP000663829"/>
    </source>
</evidence>
<organism evidence="2 4">
    <name type="scientific">Didymodactylos carnosus</name>
    <dbReference type="NCBI Taxonomy" id="1234261"/>
    <lineage>
        <taxon>Eukaryota</taxon>
        <taxon>Metazoa</taxon>
        <taxon>Spiralia</taxon>
        <taxon>Gnathifera</taxon>
        <taxon>Rotifera</taxon>
        <taxon>Eurotatoria</taxon>
        <taxon>Bdelloidea</taxon>
        <taxon>Philodinida</taxon>
        <taxon>Philodinidae</taxon>
        <taxon>Didymodactylos</taxon>
    </lineage>
</organism>
<accession>A0A815W522</accession>
<feature type="transmembrane region" description="Helical" evidence="1">
    <location>
        <begin position="150"/>
        <end position="166"/>
    </location>
</feature>